<keyword evidence="1" id="KW-0812">Transmembrane</keyword>
<dbReference type="Gene3D" id="1.20.1260.100">
    <property type="entry name" value="TspO/MBR protein"/>
    <property type="match status" value="1"/>
</dbReference>
<keyword evidence="1" id="KW-0472">Membrane</keyword>
<evidence type="ECO:0000256" key="1">
    <source>
        <dbReference type="SAM" id="Phobius"/>
    </source>
</evidence>
<dbReference type="Proteomes" id="UP000243406">
    <property type="component" value="Unassembled WGS sequence"/>
</dbReference>
<dbReference type="PANTHER" id="PTHR33802:SF1">
    <property type="entry name" value="XK-RELATED PROTEIN"/>
    <property type="match status" value="1"/>
</dbReference>
<feature type="transmembrane region" description="Helical" evidence="1">
    <location>
        <begin position="184"/>
        <end position="203"/>
    </location>
</feature>
<evidence type="ECO:0008006" key="4">
    <source>
        <dbReference type="Google" id="ProtNLM"/>
    </source>
</evidence>
<evidence type="ECO:0000313" key="3">
    <source>
        <dbReference type="Proteomes" id="UP000243406"/>
    </source>
</evidence>
<sequence length="261" mass="29432">MQHYSREKKGLKILNLLFYLLMIGANALANTNIFGQATTEEISAKYSNLFTPAGITFAIWGVIYIMLGYFVLYQLGKNGYGARKEATEKIGLWFIVSCILNGLWLFFWAFDMIGLSMIAMIALLLVLYLIYFRVYTVEAYLYNDEKKGFLLPFSLYTGWISVATIANFAAFVKYMNWNLFNLPEALWVSIGIAVAVLVNLFFITMRKDKAFGFVGIWALAGIVYARYLDGNLMPVGYVAGVAIFVLLAVIINSHGRKSHSN</sequence>
<dbReference type="EMBL" id="FUYN01000002">
    <property type="protein sequence ID" value="SKB38075.1"/>
    <property type="molecule type" value="Genomic_DNA"/>
</dbReference>
<feature type="transmembrane region" description="Helical" evidence="1">
    <location>
        <begin position="234"/>
        <end position="251"/>
    </location>
</feature>
<dbReference type="PANTHER" id="PTHR33802">
    <property type="entry name" value="SI:CH211-161H7.5-RELATED"/>
    <property type="match status" value="1"/>
</dbReference>
<keyword evidence="1" id="KW-1133">Transmembrane helix</keyword>
<feature type="transmembrane region" description="Helical" evidence="1">
    <location>
        <begin position="116"/>
        <end position="136"/>
    </location>
</feature>
<dbReference type="RefSeq" id="WP_079589077.1">
    <property type="nucleotide sequence ID" value="NZ_CP154629.1"/>
</dbReference>
<feature type="transmembrane region" description="Helical" evidence="1">
    <location>
        <begin position="210"/>
        <end position="228"/>
    </location>
</feature>
<evidence type="ECO:0000313" key="2">
    <source>
        <dbReference type="EMBL" id="SKB38075.1"/>
    </source>
</evidence>
<accession>A0A1T5AT36</accession>
<dbReference type="InterPro" id="IPR038330">
    <property type="entry name" value="TspO/MBR-related_sf"/>
</dbReference>
<proteinExistence type="predicted"/>
<dbReference type="OrthoDB" id="5189031at2"/>
<keyword evidence="3" id="KW-1185">Reference proteome</keyword>
<protein>
    <recommendedName>
        <fullName evidence="4">TspO and MBR related proteins</fullName>
    </recommendedName>
</protein>
<feature type="transmembrane region" description="Helical" evidence="1">
    <location>
        <begin position="148"/>
        <end position="172"/>
    </location>
</feature>
<dbReference type="AlphaFoldDB" id="A0A1T5AT36"/>
<name>A0A1T5AT36_9FIRM</name>
<organism evidence="2 3">
    <name type="scientific">Acetoanaerobium noterae</name>
    <dbReference type="NCBI Taxonomy" id="745369"/>
    <lineage>
        <taxon>Bacteria</taxon>
        <taxon>Bacillati</taxon>
        <taxon>Bacillota</taxon>
        <taxon>Clostridia</taxon>
        <taxon>Peptostreptococcales</taxon>
        <taxon>Filifactoraceae</taxon>
        <taxon>Acetoanaerobium</taxon>
    </lineage>
</organism>
<feature type="transmembrane region" description="Helical" evidence="1">
    <location>
        <begin position="12"/>
        <end position="29"/>
    </location>
</feature>
<reference evidence="3" key="1">
    <citation type="submission" date="2017-02" db="EMBL/GenBank/DDBJ databases">
        <authorList>
            <person name="Varghese N."/>
            <person name="Submissions S."/>
        </authorList>
    </citation>
    <scope>NUCLEOTIDE SEQUENCE [LARGE SCALE GENOMIC DNA]</scope>
    <source>
        <strain evidence="3">ATCC 35199</strain>
    </source>
</reference>
<feature type="transmembrane region" description="Helical" evidence="1">
    <location>
        <begin position="49"/>
        <end position="72"/>
    </location>
</feature>
<gene>
    <name evidence="2" type="ORF">SAMN02745120_1165</name>
</gene>
<feature type="transmembrane region" description="Helical" evidence="1">
    <location>
        <begin position="92"/>
        <end position="110"/>
    </location>
</feature>